<evidence type="ECO:0008006" key="5">
    <source>
        <dbReference type="Google" id="ProtNLM"/>
    </source>
</evidence>
<feature type="domain" description="EAL" evidence="1">
    <location>
        <begin position="133"/>
        <end position="385"/>
    </location>
</feature>
<dbReference type="InterPro" id="IPR029787">
    <property type="entry name" value="Nucleotide_cyclase"/>
</dbReference>
<dbReference type="PANTHER" id="PTHR33121">
    <property type="entry name" value="CYCLIC DI-GMP PHOSPHODIESTERASE PDEF"/>
    <property type="match status" value="1"/>
</dbReference>
<dbReference type="GeneID" id="78359377"/>
<dbReference type="SUPFAM" id="SSF141868">
    <property type="entry name" value="EAL domain-like"/>
    <property type="match status" value="1"/>
</dbReference>
<feature type="domain" description="GGDEF" evidence="2">
    <location>
        <begin position="1"/>
        <end position="124"/>
    </location>
</feature>
<dbReference type="PANTHER" id="PTHR33121:SF79">
    <property type="entry name" value="CYCLIC DI-GMP PHOSPHODIESTERASE PDED-RELATED"/>
    <property type="match status" value="1"/>
</dbReference>
<dbReference type="Pfam" id="PF00563">
    <property type="entry name" value="EAL"/>
    <property type="match status" value="1"/>
</dbReference>
<dbReference type="InterPro" id="IPR035919">
    <property type="entry name" value="EAL_sf"/>
</dbReference>
<dbReference type="Pfam" id="PF00990">
    <property type="entry name" value="GGDEF"/>
    <property type="match status" value="1"/>
</dbReference>
<dbReference type="PROSITE" id="PS50883">
    <property type="entry name" value="EAL"/>
    <property type="match status" value="1"/>
</dbReference>
<reference evidence="3 4" key="1">
    <citation type="journal article" date="2018" name="Elife">
        <title>Discovery and characterization of a prevalent human gut bacterial enzyme sufficient for the inactivation of a family of plant toxins.</title>
        <authorList>
            <person name="Koppel N."/>
            <person name="Bisanz J.E."/>
            <person name="Pandelia M.E."/>
            <person name="Turnbaugh P.J."/>
            <person name="Balskus E.P."/>
        </authorList>
    </citation>
    <scope>NUCLEOTIDE SEQUENCE [LARGE SCALE GENOMIC DNA]</scope>
    <source>
        <strain evidence="3 4">3C</strain>
    </source>
</reference>
<dbReference type="Gene3D" id="3.20.20.450">
    <property type="entry name" value="EAL domain"/>
    <property type="match status" value="1"/>
</dbReference>
<dbReference type="InterPro" id="IPR050706">
    <property type="entry name" value="Cyclic-di-GMP_PDE-like"/>
</dbReference>
<dbReference type="InterPro" id="IPR001633">
    <property type="entry name" value="EAL_dom"/>
</dbReference>
<dbReference type="AlphaFoldDB" id="A0A369M5T6"/>
<evidence type="ECO:0000313" key="3">
    <source>
        <dbReference type="EMBL" id="RDB65778.1"/>
    </source>
</evidence>
<dbReference type="Gene3D" id="3.30.70.270">
    <property type="match status" value="1"/>
</dbReference>
<dbReference type="RefSeq" id="WP_114568740.1">
    <property type="nucleotide sequence ID" value="NZ_CABMMS010000003.1"/>
</dbReference>
<dbReference type="Proteomes" id="UP000254000">
    <property type="component" value="Unassembled WGS sequence"/>
</dbReference>
<protein>
    <recommendedName>
        <fullName evidence="5">EAL domain-containing protein</fullName>
    </recommendedName>
</protein>
<name>A0A369M5T6_9ACTN</name>
<dbReference type="GO" id="GO:0071111">
    <property type="term" value="F:cyclic-guanylate-specific phosphodiesterase activity"/>
    <property type="evidence" value="ECO:0007669"/>
    <property type="project" value="InterPro"/>
</dbReference>
<evidence type="ECO:0000259" key="2">
    <source>
        <dbReference type="PROSITE" id="PS50887"/>
    </source>
</evidence>
<dbReference type="SUPFAM" id="SSF55073">
    <property type="entry name" value="Nucleotide cyclase"/>
    <property type="match status" value="1"/>
</dbReference>
<evidence type="ECO:0000313" key="4">
    <source>
        <dbReference type="Proteomes" id="UP000254000"/>
    </source>
</evidence>
<dbReference type="InterPro" id="IPR043128">
    <property type="entry name" value="Rev_trsase/Diguanyl_cyclase"/>
</dbReference>
<gene>
    <name evidence="3" type="ORF">C1877_06640</name>
</gene>
<keyword evidence="4" id="KW-1185">Reference proteome</keyword>
<dbReference type="PROSITE" id="PS50887">
    <property type="entry name" value="GGDEF"/>
    <property type="match status" value="1"/>
</dbReference>
<accession>A0A369M5T6</accession>
<evidence type="ECO:0000259" key="1">
    <source>
        <dbReference type="PROSITE" id="PS50883"/>
    </source>
</evidence>
<dbReference type="SMART" id="SM00052">
    <property type="entry name" value="EAL"/>
    <property type="match status" value="1"/>
</dbReference>
<proteinExistence type="predicted"/>
<organism evidence="3 4">
    <name type="scientific">Gordonibacter pamelaeae</name>
    <dbReference type="NCBI Taxonomy" id="471189"/>
    <lineage>
        <taxon>Bacteria</taxon>
        <taxon>Bacillati</taxon>
        <taxon>Actinomycetota</taxon>
        <taxon>Coriobacteriia</taxon>
        <taxon>Eggerthellales</taxon>
        <taxon>Eggerthellaceae</taxon>
        <taxon>Gordonibacter</taxon>
    </lineage>
</organism>
<comment type="caution">
    <text evidence="3">The sequence shown here is derived from an EMBL/GenBank/DDBJ whole genome shotgun (WGS) entry which is preliminary data.</text>
</comment>
<dbReference type="CDD" id="cd01948">
    <property type="entry name" value="EAL"/>
    <property type="match status" value="1"/>
</dbReference>
<dbReference type="EMBL" id="PPTS01000003">
    <property type="protein sequence ID" value="RDB65778.1"/>
    <property type="molecule type" value="Genomic_DNA"/>
</dbReference>
<sequence>MNEFGNVNQIHGYPFGNRLLRAFGERLADEVRGRGMAYRMDGTKFALVVPEADEAQAAELYARVQEIARADLSVDGAFVPLGVSGGAVVVRNFSGDEHAVRSCVVCAVAQSKRVRHGELVFFDNEDEGDSRRNLQLLDAVRTSVARGFAGFSLRYQPIVDARDGSLVGAEALLRWSGEPYGEVLPGRFVPWLEQDPCFYDLGNWIMGRALEDGVRMVRRHPGLRLNVNVSHTQIGRTGFRDAVVGALGRTGFPPENLCIELTERCRAIDRDTLMAEMAFFRARGIKVALDDFGTGAASLNLVRNLPIDLLKIDRSFVSNIRESVADQAIVDAVVSFAGRLGIEVCIEGVEDAGIVEFIAGLPVASHQGFHYARPLDLEHLLAFGD</sequence>
<dbReference type="OrthoDB" id="23692at2"/>
<dbReference type="InterPro" id="IPR000160">
    <property type="entry name" value="GGDEF_dom"/>
</dbReference>